<protein>
    <submittedName>
        <fullName evidence="2">Uncharacterized protein</fullName>
    </submittedName>
</protein>
<organism evidence="2">
    <name type="scientific">uncultured marine virus</name>
    <dbReference type="NCBI Taxonomy" id="186617"/>
    <lineage>
        <taxon>Viruses</taxon>
        <taxon>environmental samples</taxon>
    </lineage>
</organism>
<proteinExistence type="predicted"/>
<sequence length="89" mass="9127">MPSGWMWSPCSTCRRSTGHELARCHSCPCALRVAVRGRHPRGRQGSGAGVGAASGGEESPDPRGVSAVQGTGSLAGRALRGLSQRVGQT</sequence>
<accession>A0A0F7L3T6</accession>
<feature type="compositionally biased region" description="Gly residues" evidence="1">
    <location>
        <begin position="44"/>
        <end position="54"/>
    </location>
</feature>
<evidence type="ECO:0000313" key="2">
    <source>
        <dbReference type="EMBL" id="AKH47209.1"/>
    </source>
</evidence>
<dbReference type="EMBL" id="KR029589">
    <property type="protein sequence ID" value="AKH47209.1"/>
    <property type="molecule type" value="Genomic_DNA"/>
</dbReference>
<reference evidence="2" key="2">
    <citation type="submission" date="2015-03" db="EMBL/GenBank/DDBJ databases">
        <authorList>
            <person name="Chow C.-E.T."/>
            <person name="Winget D.M."/>
            <person name="White R.A.III."/>
            <person name="Hallam S.J."/>
            <person name="Suttle C.A."/>
        </authorList>
    </citation>
    <scope>NUCLEOTIDE SEQUENCE</scope>
    <source>
        <strain evidence="2">Anoxic2_5</strain>
    </source>
</reference>
<feature type="region of interest" description="Disordered" evidence="1">
    <location>
        <begin position="38"/>
        <end position="89"/>
    </location>
</feature>
<name>A0A0F7L3T6_9VIRU</name>
<evidence type="ECO:0000256" key="1">
    <source>
        <dbReference type="SAM" id="MobiDB-lite"/>
    </source>
</evidence>
<reference evidence="2" key="1">
    <citation type="journal article" date="2015" name="Front. Microbiol.">
        <title>Combining genomic sequencing methods to explore viral diversity and reveal potential virus-host interactions.</title>
        <authorList>
            <person name="Chow C.E."/>
            <person name="Winget D.M."/>
            <person name="White R.A.III."/>
            <person name="Hallam S.J."/>
            <person name="Suttle C.A."/>
        </authorList>
    </citation>
    <scope>NUCLEOTIDE SEQUENCE</scope>
    <source>
        <strain evidence="2">Anoxic2_5</strain>
    </source>
</reference>